<sequence>MNPHIPFLIEYSSKGRFRLDQNAWFEHRFWLQILGDHSRFIYNALSPKETGAIQIAQQFIQSFDHLLLMARSADTDIQTLTGQALSLTQQLQRFKLDILRKQLLNEIAIGLSPTFIDHMLNELEEYLRILKALEAGGPVPQFEAIHHDILWLSDAVGHAASIASDLDMVEKRLIEKSHKFEVHFQQFYMKSIEMAGYMRTQLRDFPAFRRFHQDIDLEMKLFVAFLRELEEMELSAELLDRIAPLVPDHMMREECYYLTKLANLGLVPDTQCDPTKPRVEK</sequence>
<organism evidence="1 2">
    <name type="scientific">Paenibacillus ginsengarvi</name>
    <dbReference type="NCBI Taxonomy" id="400777"/>
    <lineage>
        <taxon>Bacteria</taxon>
        <taxon>Bacillati</taxon>
        <taxon>Bacillota</taxon>
        <taxon>Bacilli</taxon>
        <taxon>Bacillales</taxon>
        <taxon>Paenibacillaceae</taxon>
        <taxon>Paenibacillus</taxon>
    </lineage>
</organism>
<proteinExistence type="predicted"/>
<dbReference type="OrthoDB" id="1633927at2"/>
<evidence type="ECO:0000313" key="2">
    <source>
        <dbReference type="Proteomes" id="UP000282311"/>
    </source>
</evidence>
<accession>A0A3B0CPN3</accession>
<dbReference type="InterPro" id="IPR021328">
    <property type="entry name" value="CotB-like"/>
</dbReference>
<evidence type="ECO:0000313" key="1">
    <source>
        <dbReference type="EMBL" id="RKN86087.1"/>
    </source>
</evidence>
<dbReference type="EMBL" id="RBAH01000002">
    <property type="protein sequence ID" value="RKN86087.1"/>
    <property type="molecule type" value="Genomic_DNA"/>
</dbReference>
<dbReference type="Proteomes" id="UP000282311">
    <property type="component" value="Unassembled WGS sequence"/>
</dbReference>
<comment type="caution">
    <text evidence="1">The sequence shown here is derived from an EMBL/GenBank/DDBJ whole genome shotgun (WGS) entry which is preliminary data.</text>
</comment>
<reference evidence="1 2" key="1">
    <citation type="journal article" date="2007" name="Int. J. Syst. Evol. Microbiol.">
        <title>Paenibacillus ginsengarvi sp. nov., isolated from soil from ginseng cultivation.</title>
        <authorList>
            <person name="Yoon M.H."/>
            <person name="Ten L.N."/>
            <person name="Im W.T."/>
        </authorList>
    </citation>
    <scope>NUCLEOTIDE SEQUENCE [LARGE SCALE GENOMIC DNA]</scope>
    <source>
        <strain evidence="1 2">KCTC 13059</strain>
    </source>
</reference>
<dbReference type="SUPFAM" id="SSF158430">
    <property type="entry name" value="Bacillus cereus metalloprotein-like"/>
    <property type="match status" value="2"/>
</dbReference>
<dbReference type="AlphaFoldDB" id="A0A3B0CPN3"/>
<gene>
    <name evidence="1" type="ORF">D7M11_03480</name>
</gene>
<protein>
    <submittedName>
        <fullName evidence="1">DUF2935 domain-containing protein</fullName>
    </submittedName>
</protein>
<dbReference type="Pfam" id="PF11155">
    <property type="entry name" value="DUF2935"/>
    <property type="match status" value="2"/>
</dbReference>
<dbReference type="Gene3D" id="1.20.1260.120">
    <property type="entry name" value="Protein of unknown function DUF2935"/>
    <property type="match status" value="1"/>
</dbReference>
<name>A0A3B0CPN3_9BACL</name>
<keyword evidence="2" id="KW-1185">Reference proteome</keyword>